<dbReference type="InterPro" id="IPR042802">
    <property type="entry name" value="ANR22"/>
</dbReference>
<keyword evidence="1" id="KW-0040">ANK repeat</keyword>
<dbReference type="Pfam" id="PF12796">
    <property type="entry name" value="Ank_2"/>
    <property type="match status" value="1"/>
</dbReference>
<dbReference type="InterPro" id="IPR002110">
    <property type="entry name" value="Ankyrin_rpt"/>
</dbReference>
<feature type="repeat" description="ANK" evidence="1">
    <location>
        <begin position="150"/>
        <end position="182"/>
    </location>
</feature>
<feature type="transmembrane region" description="Helical" evidence="2">
    <location>
        <begin position="103"/>
        <end position="124"/>
    </location>
</feature>
<feature type="chain" id="PRO_5018702421" evidence="3">
    <location>
        <begin position="29"/>
        <end position="207"/>
    </location>
</feature>
<keyword evidence="3" id="KW-0732">Signal</keyword>
<keyword evidence="2" id="KW-0812">Transmembrane</keyword>
<evidence type="ECO:0000256" key="2">
    <source>
        <dbReference type="SAM" id="Phobius"/>
    </source>
</evidence>
<reference evidence="4" key="2">
    <citation type="submission" date="2025-09" db="UniProtKB">
        <authorList>
            <consortium name="Ensembl"/>
        </authorList>
    </citation>
    <scope>IDENTIFICATION</scope>
</reference>
<dbReference type="PROSITE" id="PS50088">
    <property type="entry name" value="ANK_REPEAT"/>
    <property type="match status" value="2"/>
</dbReference>
<dbReference type="AlphaFoldDB" id="A0A3Q1GU11"/>
<dbReference type="InParanoid" id="A0A3Q1GU11"/>
<dbReference type="Ensembl" id="ENSAPOT00000029882.1">
    <property type="protein sequence ID" value="ENSAPOP00000034256.1"/>
    <property type="gene ID" value="ENSAPOG00000023410.1"/>
</dbReference>
<dbReference type="Pfam" id="PF13857">
    <property type="entry name" value="Ank_5"/>
    <property type="match status" value="1"/>
</dbReference>
<evidence type="ECO:0000256" key="3">
    <source>
        <dbReference type="SAM" id="SignalP"/>
    </source>
</evidence>
<evidence type="ECO:0000256" key="1">
    <source>
        <dbReference type="PROSITE-ProRule" id="PRU00023"/>
    </source>
</evidence>
<evidence type="ECO:0000313" key="4">
    <source>
        <dbReference type="Ensembl" id="ENSAPOP00000034256.1"/>
    </source>
</evidence>
<dbReference type="InterPro" id="IPR036770">
    <property type="entry name" value="Ankyrin_rpt-contain_sf"/>
</dbReference>
<feature type="signal peptide" evidence="3">
    <location>
        <begin position="1"/>
        <end position="28"/>
    </location>
</feature>
<evidence type="ECO:0000313" key="5">
    <source>
        <dbReference type="Proteomes" id="UP000257200"/>
    </source>
</evidence>
<keyword evidence="2" id="KW-1133">Transmembrane helix</keyword>
<dbReference type="SMART" id="SM00248">
    <property type="entry name" value="ANK"/>
    <property type="match status" value="3"/>
</dbReference>
<dbReference type="Gene3D" id="1.25.40.20">
    <property type="entry name" value="Ankyrin repeat-containing domain"/>
    <property type="match status" value="2"/>
</dbReference>
<organism evidence="4 5">
    <name type="scientific">Acanthochromis polyacanthus</name>
    <name type="common">spiny chromis</name>
    <dbReference type="NCBI Taxonomy" id="80966"/>
    <lineage>
        <taxon>Eukaryota</taxon>
        <taxon>Metazoa</taxon>
        <taxon>Chordata</taxon>
        <taxon>Craniata</taxon>
        <taxon>Vertebrata</taxon>
        <taxon>Euteleostomi</taxon>
        <taxon>Actinopterygii</taxon>
        <taxon>Neopterygii</taxon>
        <taxon>Teleostei</taxon>
        <taxon>Neoteleostei</taxon>
        <taxon>Acanthomorphata</taxon>
        <taxon>Ovalentaria</taxon>
        <taxon>Pomacentridae</taxon>
        <taxon>Acanthochromis</taxon>
    </lineage>
</organism>
<accession>A0A3Q1GU11</accession>
<name>A0A3Q1GU11_9TELE</name>
<keyword evidence="5" id="KW-1185">Reference proteome</keyword>
<dbReference type="SUPFAM" id="SSF48403">
    <property type="entry name" value="Ankyrin repeat"/>
    <property type="match status" value="1"/>
</dbReference>
<feature type="repeat" description="ANK" evidence="1">
    <location>
        <begin position="55"/>
        <end position="87"/>
    </location>
</feature>
<dbReference type="PROSITE" id="PS50297">
    <property type="entry name" value="ANK_REP_REGION"/>
    <property type="match status" value="2"/>
</dbReference>
<dbReference type="PANTHER" id="PTHR47276:SF1">
    <property type="entry name" value="ANKYRIN REPEAT DOMAIN-CONTAINING PROTEIN 22"/>
    <property type="match status" value="1"/>
</dbReference>
<keyword evidence="2" id="KW-0472">Membrane</keyword>
<sequence length="207" mass="23840">DVPSKAWLVSSLITSWFYWFCFQPSCQAAYDSDIHQLYHLLTVDPSHLNVQDQDSGDTPLIAACRHGNLATVKYLLDNKADIHLTNKKQRTCLHYASRRTLSLLDYLMISILMPVLLLGYFIMLQRQRRNAAMMEELLESTADINAVDYKGNSALHYVCQRKSLRLVPLLLQRNADTNIRNNDGETPLDIAVRLKFKKIELMLKKSR</sequence>
<protein>
    <submittedName>
        <fullName evidence="4">Ankyrin repeat domain 22</fullName>
    </submittedName>
</protein>
<reference evidence="4" key="1">
    <citation type="submission" date="2025-08" db="UniProtKB">
        <authorList>
            <consortium name="Ensembl"/>
        </authorList>
    </citation>
    <scope>IDENTIFICATION</scope>
</reference>
<dbReference type="GeneTree" id="ENSGT00390000009005"/>
<dbReference type="STRING" id="80966.ENSAPOP00000034256"/>
<dbReference type="PANTHER" id="PTHR47276">
    <property type="entry name" value="ANKYRIN REPEAT DOMAIN-CONTAINING PROTEIN 22"/>
    <property type="match status" value="1"/>
</dbReference>
<dbReference type="Proteomes" id="UP000257200">
    <property type="component" value="Unplaced"/>
</dbReference>
<proteinExistence type="predicted"/>